<name>A0A9W9J183_9EURO</name>
<comment type="caution">
    <text evidence="1">The sequence shown here is derived from an EMBL/GenBank/DDBJ whole genome shotgun (WGS) entry which is preliminary data.</text>
</comment>
<sequence length="88" mass="10149">MFTIEQVLGNPSPISIFFAPFLASDFDEKLGEQLELWRRRTRAKLVTRAYCGYFTRVSSLGANMLILQTGARFTSWVPEPLFFKYAFS</sequence>
<evidence type="ECO:0000313" key="1">
    <source>
        <dbReference type="EMBL" id="KAJ5188774.1"/>
    </source>
</evidence>
<protein>
    <submittedName>
        <fullName evidence="1">Uncharacterized protein</fullName>
    </submittedName>
</protein>
<organism evidence="1 2">
    <name type="scientific">Penicillium cf. griseofulvum</name>
    <dbReference type="NCBI Taxonomy" id="2972120"/>
    <lineage>
        <taxon>Eukaryota</taxon>
        <taxon>Fungi</taxon>
        <taxon>Dikarya</taxon>
        <taxon>Ascomycota</taxon>
        <taxon>Pezizomycotina</taxon>
        <taxon>Eurotiomycetes</taxon>
        <taxon>Eurotiomycetidae</taxon>
        <taxon>Eurotiales</taxon>
        <taxon>Aspergillaceae</taxon>
        <taxon>Penicillium</taxon>
    </lineage>
</organism>
<reference evidence="1" key="2">
    <citation type="journal article" date="2023" name="IMA Fungus">
        <title>Comparative genomic study of the Penicillium genus elucidates a diverse pangenome and 15 lateral gene transfer events.</title>
        <authorList>
            <person name="Petersen C."/>
            <person name="Sorensen T."/>
            <person name="Nielsen M.R."/>
            <person name="Sondergaard T.E."/>
            <person name="Sorensen J.L."/>
            <person name="Fitzpatrick D.A."/>
            <person name="Frisvad J.C."/>
            <person name="Nielsen K.L."/>
        </authorList>
    </citation>
    <scope>NUCLEOTIDE SEQUENCE</scope>
    <source>
        <strain evidence="1">IBT 16849</strain>
    </source>
</reference>
<gene>
    <name evidence="1" type="ORF">N7472_007788</name>
</gene>
<dbReference type="Proteomes" id="UP001150879">
    <property type="component" value="Unassembled WGS sequence"/>
</dbReference>
<reference evidence="1" key="1">
    <citation type="submission" date="2022-11" db="EMBL/GenBank/DDBJ databases">
        <authorList>
            <person name="Petersen C."/>
        </authorList>
    </citation>
    <scope>NUCLEOTIDE SEQUENCE</scope>
    <source>
        <strain evidence="1">IBT 16849</strain>
    </source>
</reference>
<dbReference type="EMBL" id="JAPQKP010000005">
    <property type="protein sequence ID" value="KAJ5188774.1"/>
    <property type="molecule type" value="Genomic_DNA"/>
</dbReference>
<accession>A0A9W9J183</accession>
<dbReference type="OrthoDB" id="2861623at2759"/>
<keyword evidence="2" id="KW-1185">Reference proteome</keyword>
<evidence type="ECO:0000313" key="2">
    <source>
        <dbReference type="Proteomes" id="UP001150879"/>
    </source>
</evidence>
<proteinExistence type="predicted"/>
<dbReference type="AlphaFoldDB" id="A0A9W9J183"/>